<dbReference type="InterPro" id="IPR003615">
    <property type="entry name" value="HNH_nuc"/>
</dbReference>
<evidence type="ECO:0000256" key="2">
    <source>
        <dbReference type="ARBA" id="ARBA00022801"/>
    </source>
</evidence>
<keyword evidence="2" id="KW-0378">Hydrolase</keyword>
<evidence type="ECO:0000256" key="3">
    <source>
        <dbReference type="ARBA" id="ARBA00038412"/>
    </source>
</evidence>
<name>A0A0B5BCQ0_9BACT</name>
<protein>
    <recommendedName>
        <fullName evidence="4">Putative HNH nuclease YajD</fullName>
    </recommendedName>
</protein>
<dbReference type="Pfam" id="PF01844">
    <property type="entry name" value="HNH"/>
    <property type="match status" value="1"/>
</dbReference>
<evidence type="ECO:0000313" key="7">
    <source>
        <dbReference type="EMBL" id="AJE02849.1"/>
    </source>
</evidence>
<reference evidence="7 8" key="1">
    <citation type="journal article" date="2015" name="Genome Announc.">
        <title>Complete Genome of Geobacter pickeringii G13T, a Metal-Reducing Isolate from Sedimentary Kaolin Deposits.</title>
        <authorList>
            <person name="Badalamenti J.P."/>
            <person name="Bond D.R."/>
        </authorList>
    </citation>
    <scope>NUCLEOTIDE SEQUENCE [LARGE SCALE GENOMIC DNA]</scope>
    <source>
        <strain evidence="7 8">G13</strain>
    </source>
</reference>
<dbReference type="EMBL" id="CP009788">
    <property type="protein sequence ID" value="AJE02849.1"/>
    <property type="molecule type" value="Genomic_DNA"/>
</dbReference>
<keyword evidence="1" id="KW-0540">Nuclease</keyword>
<accession>A0A0B5BCQ0</accession>
<gene>
    <name evidence="7" type="ORF">GPICK_05240</name>
</gene>
<dbReference type="GO" id="GO:0003676">
    <property type="term" value="F:nucleic acid binding"/>
    <property type="evidence" value="ECO:0007669"/>
    <property type="project" value="InterPro"/>
</dbReference>
<evidence type="ECO:0000259" key="6">
    <source>
        <dbReference type="Pfam" id="PF01844"/>
    </source>
</evidence>
<dbReference type="HOGENOM" id="CLU_136125_0_0_7"/>
<dbReference type="GO" id="GO:0016787">
    <property type="term" value="F:hydrolase activity"/>
    <property type="evidence" value="ECO:0007669"/>
    <property type="project" value="UniProtKB-KW"/>
</dbReference>
<evidence type="ECO:0000313" key="8">
    <source>
        <dbReference type="Proteomes" id="UP000057609"/>
    </source>
</evidence>
<dbReference type="CDD" id="cd00085">
    <property type="entry name" value="HNHc"/>
    <property type="match status" value="1"/>
</dbReference>
<dbReference type="InterPro" id="IPR002711">
    <property type="entry name" value="HNH"/>
</dbReference>
<dbReference type="GO" id="GO:0008270">
    <property type="term" value="F:zinc ion binding"/>
    <property type="evidence" value="ECO:0007669"/>
    <property type="project" value="InterPro"/>
</dbReference>
<dbReference type="PANTHER" id="PTHR41286">
    <property type="entry name" value="HNH NUCLEASE YAJD-RELATED"/>
    <property type="match status" value="1"/>
</dbReference>
<proteinExistence type="inferred from homology"/>
<evidence type="ECO:0000256" key="4">
    <source>
        <dbReference type="ARBA" id="ARBA00040194"/>
    </source>
</evidence>
<keyword evidence="8" id="KW-1185">Reference proteome</keyword>
<dbReference type="NCBIfam" id="NF008448">
    <property type="entry name" value="PRK11295.1"/>
    <property type="match status" value="1"/>
</dbReference>
<evidence type="ECO:0000256" key="1">
    <source>
        <dbReference type="ARBA" id="ARBA00022722"/>
    </source>
</evidence>
<feature type="compositionally biased region" description="Basic residues" evidence="5">
    <location>
        <begin position="1"/>
        <end position="11"/>
    </location>
</feature>
<evidence type="ECO:0000256" key="5">
    <source>
        <dbReference type="SAM" id="MobiDB-lite"/>
    </source>
</evidence>
<organism evidence="7 8">
    <name type="scientific">Geobacter pickeringii</name>
    <dbReference type="NCBI Taxonomy" id="345632"/>
    <lineage>
        <taxon>Bacteria</taxon>
        <taxon>Pseudomonadati</taxon>
        <taxon>Thermodesulfobacteriota</taxon>
        <taxon>Desulfuromonadia</taxon>
        <taxon>Geobacterales</taxon>
        <taxon>Geobacteraceae</taxon>
        <taxon>Geobacter</taxon>
    </lineage>
</organism>
<dbReference type="Proteomes" id="UP000057609">
    <property type="component" value="Chromosome"/>
</dbReference>
<dbReference type="PANTHER" id="PTHR41286:SF1">
    <property type="entry name" value="HNH NUCLEASE YAJD-RELATED"/>
    <property type="match status" value="1"/>
</dbReference>
<sequence>MGMSFRPRRPGKPTEKSQAELDEMVRRMKGEQTAPANYREQSLKIHGWICAKCGREFELHNLHLLTVHHRDGNHDFNPPDGSNWENLCVYCHEDEHSRSLLGDYLQGENGRKNR</sequence>
<feature type="region of interest" description="Disordered" evidence="5">
    <location>
        <begin position="1"/>
        <end position="20"/>
    </location>
</feature>
<dbReference type="AlphaFoldDB" id="A0A0B5BCQ0"/>
<dbReference type="RefSeq" id="WP_039741090.1">
    <property type="nucleotide sequence ID" value="NZ_CP009788.1"/>
</dbReference>
<comment type="similarity">
    <text evidence="3">Belongs to the HNH nuclease family.</text>
</comment>
<dbReference type="GO" id="GO:0005829">
    <property type="term" value="C:cytosol"/>
    <property type="evidence" value="ECO:0007669"/>
    <property type="project" value="TreeGrafter"/>
</dbReference>
<dbReference type="OrthoDB" id="9796565at2"/>
<feature type="domain" description="HNH" evidence="6">
    <location>
        <begin position="50"/>
        <end position="98"/>
    </location>
</feature>
<dbReference type="KEGG" id="gpi:GPICK_05240"/>
<keyword evidence="7" id="KW-0255">Endonuclease</keyword>
<dbReference type="GO" id="GO:0004519">
    <property type="term" value="F:endonuclease activity"/>
    <property type="evidence" value="ECO:0007669"/>
    <property type="project" value="UniProtKB-KW"/>
</dbReference>
<dbReference type="STRING" id="345632.GPICK_05240"/>